<feature type="region of interest" description="Disordered" evidence="1">
    <location>
        <begin position="110"/>
        <end position="132"/>
    </location>
</feature>
<reference evidence="2" key="1">
    <citation type="submission" date="2011-11" db="EMBL/GenBank/DDBJ databases">
        <title>The Genome Sequence of Fusarium oxysporum Cotton.</title>
        <authorList>
            <consortium name="The Broad Institute Genome Sequencing Platform"/>
            <person name="Ma L.-J."/>
            <person name="Gale L.R."/>
            <person name="Schwartz D.C."/>
            <person name="Zhou S."/>
            <person name="Corby-Kistler H."/>
            <person name="Young S.K."/>
            <person name="Zeng Q."/>
            <person name="Gargeya S."/>
            <person name="Fitzgerald M."/>
            <person name="Haas B."/>
            <person name="Abouelleil A."/>
            <person name="Alvarado L."/>
            <person name="Arachchi H.M."/>
            <person name="Berlin A."/>
            <person name="Brown A."/>
            <person name="Chapman S.B."/>
            <person name="Chen Z."/>
            <person name="Dunbar C."/>
            <person name="Freedman E."/>
            <person name="Gearin G."/>
            <person name="Goldberg J."/>
            <person name="Griggs A."/>
            <person name="Gujja S."/>
            <person name="Heiman D."/>
            <person name="Howarth C."/>
            <person name="Larson L."/>
            <person name="Lui A."/>
            <person name="MacDonald P.J.P."/>
            <person name="Montmayeur A."/>
            <person name="Murphy C."/>
            <person name="Neiman D."/>
            <person name="Pearson M."/>
            <person name="Priest M."/>
            <person name="Roberts A."/>
            <person name="Saif S."/>
            <person name="Shea T."/>
            <person name="Shenoy N."/>
            <person name="Sisk P."/>
            <person name="Stolte C."/>
            <person name="Sykes S."/>
            <person name="Wortman J."/>
            <person name="Nusbaum C."/>
            <person name="Birren B."/>
        </authorList>
    </citation>
    <scope>NUCLEOTIDE SEQUENCE [LARGE SCALE GENOMIC DNA]</scope>
    <source>
        <strain evidence="2">25433</strain>
    </source>
</reference>
<proteinExistence type="predicted"/>
<accession>X0KN56</accession>
<feature type="region of interest" description="Disordered" evidence="1">
    <location>
        <begin position="1"/>
        <end position="32"/>
    </location>
</feature>
<gene>
    <name evidence="2" type="ORF">FOTG_16619</name>
</gene>
<dbReference type="AlphaFoldDB" id="X0KN56"/>
<sequence>MSPEELPNLSTPRPGQVVQPSNQKAEIQPAEAAAEAQSHLLAEAKARRVLPLSATIHHYQSSEAMNFDGPIFVHGRTASTKRSQTASIPHPNELPPTLAITVDTADTKLLPDDIPPRSATEPPQRSMQARNGPVIGLSATPRVMRLIIEGNHDQSGSTLRPDVPSIPAGFSQKYSPESSSQQSPEREAPAPEPSCQIFR</sequence>
<dbReference type="EMBL" id="JH658035">
    <property type="protein sequence ID" value="EXM14998.1"/>
    <property type="molecule type" value="Genomic_DNA"/>
</dbReference>
<reference evidence="2" key="2">
    <citation type="submission" date="2012-05" db="EMBL/GenBank/DDBJ databases">
        <title>The Genome Annotation of Fusarium oxysporum Cotton.</title>
        <authorList>
            <consortium name="The Broad Institute Genomics Platform"/>
            <person name="Ma L.-J."/>
            <person name="Corby-Kistler H."/>
            <person name="Broz K."/>
            <person name="Gale L.R."/>
            <person name="Jonkers W."/>
            <person name="O'Donnell K."/>
            <person name="Ploetz R."/>
            <person name="Steinberg C."/>
            <person name="Schwartz D.C."/>
            <person name="VanEtten H."/>
            <person name="Zhou S."/>
            <person name="Young S.K."/>
            <person name="Zeng Q."/>
            <person name="Gargeya S."/>
            <person name="Fitzgerald M."/>
            <person name="Abouelleil A."/>
            <person name="Alvarado L."/>
            <person name="Chapman S.B."/>
            <person name="Gainer-Dewar J."/>
            <person name="Goldberg J."/>
            <person name="Griggs A."/>
            <person name="Gujja S."/>
            <person name="Hansen M."/>
            <person name="Howarth C."/>
            <person name="Imamovic A."/>
            <person name="Ireland A."/>
            <person name="Larimer J."/>
            <person name="McCowan C."/>
            <person name="Murphy C."/>
            <person name="Pearson M."/>
            <person name="Poon T.W."/>
            <person name="Priest M."/>
            <person name="Roberts A."/>
            <person name="Saif S."/>
            <person name="Shea T."/>
            <person name="Sykes S."/>
            <person name="Wortman J."/>
            <person name="Nusbaum C."/>
            <person name="Birren B."/>
        </authorList>
    </citation>
    <scope>NUCLEOTIDE SEQUENCE</scope>
    <source>
        <strain evidence="2">25433</strain>
    </source>
</reference>
<feature type="region of interest" description="Disordered" evidence="1">
    <location>
        <begin position="148"/>
        <end position="199"/>
    </location>
</feature>
<evidence type="ECO:0000256" key="1">
    <source>
        <dbReference type="SAM" id="MobiDB-lite"/>
    </source>
</evidence>
<feature type="compositionally biased region" description="Polar residues" evidence="1">
    <location>
        <begin position="8"/>
        <end position="24"/>
    </location>
</feature>
<protein>
    <submittedName>
        <fullName evidence="2">Uncharacterized protein</fullName>
    </submittedName>
</protein>
<evidence type="ECO:0000313" key="2">
    <source>
        <dbReference type="EMBL" id="EXM14998.1"/>
    </source>
</evidence>
<name>X0KN56_FUSOX</name>
<organism evidence="2">
    <name type="scientific">Fusarium oxysporum f. sp. vasinfectum 25433</name>
    <dbReference type="NCBI Taxonomy" id="1089449"/>
    <lineage>
        <taxon>Eukaryota</taxon>
        <taxon>Fungi</taxon>
        <taxon>Dikarya</taxon>
        <taxon>Ascomycota</taxon>
        <taxon>Pezizomycotina</taxon>
        <taxon>Sordariomycetes</taxon>
        <taxon>Hypocreomycetidae</taxon>
        <taxon>Hypocreales</taxon>
        <taxon>Nectriaceae</taxon>
        <taxon>Fusarium</taxon>
        <taxon>Fusarium oxysporum species complex</taxon>
    </lineage>
</organism>
<dbReference type="HOGENOM" id="CLU_1434512_0_0_1"/>
<dbReference type="Proteomes" id="UP000030701">
    <property type="component" value="Unassembled WGS sequence"/>
</dbReference>